<proteinExistence type="predicted"/>
<keyword evidence="2" id="KW-1185">Reference proteome</keyword>
<evidence type="ECO:0000313" key="2">
    <source>
        <dbReference type="Proteomes" id="UP000033632"/>
    </source>
</evidence>
<comment type="caution">
    <text evidence="1">The sequence shown here is derived from an EMBL/GenBank/DDBJ whole genome shotgun (WGS) entry which is preliminary data.</text>
</comment>
<sequence>MSYLRSDLWCGAFVRRHNDLGHFCVVSRRGDPIAGQVFVEVDHLNGTVSLFTPASFAAREEPTADRLFQLRFDKEEPAKVRERIEREIEFDPDLWVLSLELRQGDIGLLVV</sequence>
<name>A0A0F5FRZ7_9HYPH</name>
<dbReference type="EMBL" id="JZEX01000109">
    <property type="protein sequence ID" value="KKB11626.1"/>
    <property type="molecule type" value="Genomic_DNA"/>
</dbReference>
<organism evidence="1 2">
    <name type="scientific">Devosia geojensis</name>
    <dbReference type="NCBI Taxonomy" id="443610"/>
    <lineage>
        <taxon>Bacteria</taxon>
        <taxon>Pseudomonadati</taxon>
        <taxon>Pseudomonadota</taxon>
        <taxon>Alphaproteobacteria</taxon>
        <taxon>Hyphomicrobiales</taxon>
        <taxon>Devosiaceae</taxon>
        <taxon>Devosia</taxon>
    </lineage>
</organism>
<gene>
    <name evidence="1" type="ORF">VE25_11595</name>
</gene>
<dbReference type="OrthoDB" id="9809136at2"/>
<dbReference type="Proteomes" id="UP000033632">
    <property type="component" value="Unassembled WGS sequence"/>
</dbReference>
<dbReference type="PATRIC" id="fig|443610.3.peg.527"/>
<evidence type="ECO:0000313" key="1">
    <source>
        <dbReference type="EMBL" id="KKB11626.1"/>
    </source>
</evidence>
<dbReference type="RefSeq" id="WP_046108790.1">
    <property type="nucleotide sequence ID" value="NZ_JZEX01000109.1"/>
</dbReference>
<dbReference type="Gene3D" id="3.40.1530.20">
    <property type="entry name" value="Protein of unknown function (DUF1491)"/>
    <property type="match status" value="1"/>
</dbReference>
<dbReference type="AlphaFoldDB" id="A0A0F5FRZ7"/>
<evidence type="ECO:0008006" key="3">
    <source>
        <dbReference type="Google" id="ProtNLM"/>
    </source>
</evidence>
<dbReference type="Pfam" id="PF07372">
    <property type="entry name" value="DUF1491"/>
    <property type="match status" value="1"/>
</dbReference>
<protein>
    <recommendedName>
        <fullName evidence="3">DUF1491 domain-containing protein</fullName>
    </recommendedName>
</protein>
<accession>A0A0F5FRZ7</accession>
<reference evidence="1 2" key="1">
    <citation type="submission" date="2015-03" db="EMBL/GenBank/DDBJ databases">
        <authorList>
            <person name="Hassan Y.I."/>
            <person name="Lepp D."/>
            <person name="Li X.-Z."/>
            <person name="Zhou T."/>
        </authorList>
    </citation>
    <scope>NUCLEOTIDE SEQUENCE [LARGE SCALE GENOMIC DNA]</scope>
    <source>
        <strain evidence="1 2">BD-c194</strain>
    </source>
</reference>
<dbReference type="InterPro" id="IPR009964">
    <property type="entry name" value="DUF1491"/>
</dbReference>
<dbReference type="STRING" id="443610.VE25_11595"/>